<proteinExistence type="inferred from homology"/>
<dbReference type="Gene3D" id="1.10.630.10">
    <property type="entry name" value="Cytochrome P450"/>
    <property type="match status" value="1"/>
</dbReference>
<gene>
    <name evidence="9" type="ORF">L210DRAFT_3631497</name>
</gene>
<dbReference type="InterPro" id="IPR002401">
    <property type="entry name" value="Cyt_P450_E_grp-I"/>
</dbReference>
<keyword evidence="6" id="KW-0560">Oxidoreductase</keyword>
<evidence type="ECO:0000256" key="7">
    <source>
        <dbReference type="ARBA" id="ARBA00023004"/>
    </source>
</evidence>
<name>A0AAD4BRU9_BOLED</name>
<dbReference type="PANTHER" id="PTHR46300:SF7">
    <property type="entry name" value="P450, PUTATIVE (EUROFUNG)-RELATED"/>
    <property type="match status" value="1"/>
</dbReference>
<dbReference type="InterPro" id="IPR036396">
    <property type="entry name" value="Cyt_P450_sf"/>
</dbReference>
<evidence type="ECO:0000256" key="6">
    <source>
        <dbReference type="ARBA" id="ARBA00023002"/>
    </source>
</evidence>
<comment type="cofactor">
    <cofactor evidence="1">
        <name>heme</name>
        <dbReference type="ChEBI" id="CHEBI:30413"/>
    </cofactor>
</comment>
<dbReference type="PRINTS" id="PR00463">
    <property type="entry name" value="EP450I"/>
</dbReference>
<comment type="similarity">
    <text evidence="3">Belongs to the cytochrome P450 family.</text>
</comment>
<evidence type="ECO:0000256" key="1">
    <source>
        <dbReference type="ARBA" id="ARBA00001971"/>
    </source>
</evidence>
<sequence>MPIPPAVHSLINMSSIVLKSTYDYDPPSQDDELIKIVVKVHEIALSVVRPDVAIGICCHFPDNPEAPGLVSGDVETTFEYSLQRIEGLGSHTFFHVSTQHSLKRNCSIAPSMEAKGTFDRYSLAFLLVMFASPASEKENAQVEIDAVVGRDRLPTMDDRPWLPFIDAIFRETLRYSPAVPSSVPHVAVDDDVYRGFRIQRQTYGRHFADTSVWAVIANVLAVFKILRPLDENGVEIPVEPKFTTRLVVHRRRVDFDPVHRRPLPIQCRIVPRMPGMDGEKLEELIAAS</sequence>
<evidence type="ECO:0000256" key="5">
    <source>
        <dbReference type="ARBA" id="ARBA00022723"/>
    </source>
</evidence>
<evidence type="ECO:0000256" key="2">
    <source>
        <dbReference type="ARBA" id="ARBA00005179"/>
    </source>
</evidence>
<dbReference type="AlphaFoldDB" id="A0AAD4BRU9"/>
<dbReference type="Pfam" id="PF00067">
    <property type="entry name" value="p450"/>
    <property type="match status" value="1"/>
</dbReference>
<evidence type="ECO:0000313" key="10">
    <source>
        <dbReference type="Proteomes" id="UP001194468"/>
    </source>
</evidence>
<dbReference type="Proteomes" id="UP001194468">
    <property type="component" value="Unassembled WGS sequence"/>
</dbReference>
<accession>A0AAD4BRU9</accession>
<comment type="caution">
    <text evidence="9">The sequence shown here is derived from an EMBL/GenBank/DDBJ whole genome shotgun (WGS) entry which is preliminary data.</text>
</comment>
<dbReference type="PANTHER" id="PTHR46300">
    <property type="entry name" value="P450, PUTATIVE (EUROFUNG)-RELATED-RELATED"/>
    <property type="match status" value="1"/>
</dbReference>
<dbReference type="InterPro" id="IPR050364">
    <property type="entry name" value="Cytochrome_P450_fung"/>
</dbReference>
<evidence type="ECO:0000256" key="8">
    <source>
        <dbReference type="ARBA" id="ARBA00023033"/>
    </source>
</evidence>
<keyword evidence="8" id="KW-0503">Monooxygenase</keyword>
<reference evidence="9" key="2">
    <citation type="journal article" date="2020" name="Nat. Commun.">
        <title>Large-scale genome sequencing of mycorrhizal fungi provides insights into the early evolution of symbiotic traits.</title>
        <authorList>
            <person name="Miyauchi S."/>
            <person name="Kiss E."/>
            <person name="Kuo A."/>
            <person name="Drula E."/>
            <person name="Kohler A."/>
            <person name="Sanchez-Garcia M."/>
            <person name="Morin E."/>
            <person name="Andreopoulos B."/>
            <person name="Barry K.W."/>
            <person name="Bonito G."/>
            <person name="Buee M."/>
            <person name="Carver A."/>
            <person name="Chen C."/>
            <person name="Cichocki N."/>
            <person name="Clum A."/>
            <person name="Culley D."/>
            <person name="Crous P.W."/>
            <person name="Fauchery L."/>
            <person name="Girlanda M."/>
            <person name="Hayes R.D."/>
            <person name="Keri Z."/>
            <person name="LaButti K."/>
            <person name="Lipzen A."/>
            <person name="Lombard V."/>
            <person name="Magnuson J."/>
            <person name="Maillard F."/>
            <person name="Murat C."/>
            <person name="Nolan M."/>
            <person name="Ohm R.A."/>
            <person name="Pangilinan J."/>
            <person name="Pereira M.F."/>
            <person name="Perotto S."/>
            <person name="Peter M."/>
            <person name="Pfister S."/>
            <person name="Riley R."/>
            <person name="Sitrit Y."/>
            <person name="Stielow J.B."/>
            <person name="Szollosi G."/>
            <person name="Zifcakova L."/>
            <person name="Stursova M."/>
            <person name="Spatafora J.W."/>
            <person name="Tedersoo L."/>
            <person name="Vaario L.M."/>
            <person name="Yamada A."/>
            <person name="Yan M."/>
            <person name="Wang P."/>
            <person name="Xu J."/>
            <person name="Bruns T."/>
            <person name="Baldrian P."/>
            <person name="Vilgalys R."/>
            <person name="Dunand C."/>
            <person name="Henrissat B."/>
            <person name="Grigoriev I.V."/>
            <person name="Hibbett D."/>
            <person name="Nagy L.G."/>
            <person name="Martin F.M."/>
        </authorList>
    </citation>
    <scope>NUCLEOTIDE SEQUENCE</scope>
    <source>
        <strain evidence="9">BED1</strain>
    </source>
</reference>
<dbReference type="GO" id="GO:0016705">
    <property type="term" value="F:oxidoreductase activity, acting on paired donors, with incorporation or reduction of molecular oxygen"/>
    <property type="evidence" value="ECO:0007669"/>
    <property type="project" value="InterPro"/>
</dbReference>
<dbReference type="GO" id="GO:0005506">
    <property type="term" value="F:iron ion binding"/>
    <property type="evidence" value="ECO:0007669"/>
    <property type="project" value="InterPro"/>
</dbReference>
<keyword evidence="7" id="KW-0408">Iron</keyword>
<protein>
    <submittedName>
        <fullName evidence="9">Cytochrome P450</fullName>
    </submittedName>
</protein>
<dbReference type="InterPro" id="IPR001128">
    <property type="entry name" value="Cyt_P450"/>
</dbReference>
<keyword evidence="10" id="KW-1185">Reference proteome</keyword>
<organism evidence="9 10">
    <name type="scientific">Boletus edulis BED1</name>
    <dbReference type="NCBI Taxonomy" id="1328754"/>
    <lineage>
        <taxon>Eukaryota</taxon>
        <taxon>Fungi</taxon>
        <taxon>Dikarya</taxon>
        <taxon>Basidiomycota</taxon>
        <taxon>Agaricomycotina</taxon>
        <taxon>Agaricomycetes</taxon>
        <taxon>Agaricomycetidae</taxon>
        <taxon>Boletales</taxon>
        <taxon>Boletineae</taxon>
        <taxon>Boletaceae</taxon>
        <taxon>Boletoideae</taxon>
        <taxon>Boletus</taxon>
    </lineage>
</organism>
<dbReference type="GO" id="GO:0020037">
    <property type="term" value="F:heme binding"/>
    <property type="evidence" value="ECO:0007669"/>
    <property type="project" value="InterPro"/>
</dbReference>
<dbReference type="GO" id="GO:0004497">
    <property type="term" value="F:monooxygenase activity"/>
    <property type="evidence" value="ECO:0007669"/>
    <property type="project" value="UniProtKB-KW"/>
</dbReference>
<dbReference type="EMBL" id="WHUW01000017">
    <property type="protein sequence ID" value="KAF8438124.1"/>
    <property type="molecule type" value="Genomic_DNA"/>
</dbReference>
<evidence type="ECO:0000256" key="3">
    <source>
        <dbReference type="ARBA" id="ARBA00010617"/>
    </source>
</evidence>
<evidence type="ECO:0000313" key="9">
    <source>
        <dbReference type="EMBL" id="KAF8438124.1"/>
    </source>
</evidence>
<dbReference type="SUPFAM" id="SSF48264">
    <property type="entry name" value="Cytochrome P450"/>
    <property type="match status" value="1"/>
</dbReference>
<keyword evidence="5" id="KW-0479">Metal-binding</keyword>
<evidence type="ECO:0000256" key="4">
    <source>
        <dbReference type="ARBA" id="ARBA00022617"/>
    </source>
</evidence>
<keyword evidence="4" id="KW-0349">Heme</keyword>
<reference evidence="9" key="1">
    <citation type="submission" date="2019-10" db="EMBL/GenBank/DDBJ databases">
        <authorList>
            <consortium name="DOE Joint Genome Institute"/>
            <person name="Kuo A."/>
            <person name="Miyauchi S."/>
            <person name="Kiss E."/>
            <person name="Drula E."/>
            <person name="Kohler A."/>
            <person name="Sanchez-Garcia M."/>
            <person name="Andreopoulos B."/>
            <person name="Barry K.W."/>
            <person name="Bonito G."/>
            <person name="Buee M."/>
            <person name="Carver A."/>
            <person name="Chen C."/>
            <person name="Cichocki N."/>
            <person name="Clum A."/>
            <person name="Culley D."/>
            <person name="Crous P.W."/>
            <person name="Fauchery L."/>
            <person name="Girlanda M."/>
            <person name="Hayes R."/>
            <person name="Keri Z."/>
            <person name="LaButti K."/>
            <person name="Lipzen A."/>
            <person name="Lombard V."/>
            <person name="Magnuson J."/>
            <person name="Maillard F."/>
            <person name="Morin E."/>
            <person name="Murat C."/>
            <person name="Nolan M."/>
            <person name="Ohm R."/>
            <person name="Pangilinan J."/>
            <person name="Pereira M."/>
            <person name="Perotto S."/>
            <person name="Peter M."/>
            <person name="Riley R."/>
            <person name="Sitrit Y."/>
            <person name="Stielow B."/>
            <person name="Szollosi G."/>
            <person name="Zifcakova L."/>
            <person name="Stursova M."/>
            <person name="Spatafora J.W."/>
            <person name="Tedersoo L."/>
            <person name="Vaario L.-M."/>
            <person name="Yamada A."/>
            <person name="Yan M."/>
            <person name="Wang P."/>
            <person name="Xu J."/>
            <person name="Bruns T."/>
            <person name="Baldrian P."/>
            <person name="Vilgalys R."/>
            <person name="Henrissat B."/>
            <person name="Grigoriev I.V."/>
            <person name="Hibbett D."/>
            <person name="Nagy L.G."/>
            <person name="Martin F.M."/>
        </authorList>
    </citation>
    <scope>NUCLEOTIDE SEQUENCE</scope>
    <source>
        <strain evidence="9">BED1</strain>
    </source>
</reference>
<comment type="pathway">
    <text evidence="2">Secondary metabolite biosynthesis.</text>
</comment>